<dbReference type="Proteomes" id="UP001062846">
    <property type="component" value="Chromosome 1"/>
</dbReference>
<organism evidence="1 2">
    <name type="scientific">Rhododendron molle</name>
    <name type="common">Chinese azalea</name>
    <name type="synonym">Azalea mollis</name>
    <dbReference type="NCBI Taxonomy" id="49168"/>
    <lineage>
        <taxon>Eukaryota</taxon>
        <taxon>Viridiplantae</taxon>
        <taxon>Streptophyta</taxon>
        <taxon>Embryophyta</taxon>
        <taxon>Tracheophyta</taxon>
        <taxon>Spermatophyta</taxon>
        <taxon>Magnoliopsida</taxon>
        <taxon>eudicotyledons</taxon>
        <taxon>Gunneridae</taxon>
        <taxon>Pentapetalae</taxon>
        <taxon>asterids</taxon>
        <taxon>Ericales</taxon>
        <taxon>Ericaceae</taxon>
        <taxon>Ericoideae</taxon>
        <taxon>Rhodoreae</taxon>
        <taxon>Rhododendron</taxon>
    </lineage>
</organism>
<name>A0ACC0Q348_RHOML</name>
<dbReference type="EMBL" id="CM046388">
    <property type="protein sequence ID" value="KAI8571866.1"/>
    <property type="molecule type" value="Genomic_DNA"/>
</dbReference>
<comment type="caution">
    <text evidence="1">The sequence shown here is derived from an EMBL/GenBank/DDBJ whole genome shotgun (WGS) entry which is preliminary data.</text>
</comment>
<gene>
    <name evidence="1" type="ORF">RHMOL_Rhmol01G0152900</name>
</gene>
<evidence type="ECO:0000313" key="1">
    <source>
        <dbReference type="EMBL" id="KAI8571866.1"/>
    </source>
</evidence>
<proteinExistence type="predicted"/>
<accession>A0ACC0Q348</accession>
<keyword evidence="2" id="KW-1185">Reference proteome</keyword>
<reference evidence="1" key="1">
    <citation type="submission" date="2022-02" db="EMBL/GenBank/DDBJ databases">
        <title>Plant Genome Project.</title>
        <authorList>
            <person name="Zhang R.-G."/>
        </authorList>
    </citation>
    <scope>NUCLEOTIDE SEQUENCE</scope>
    <source>
        <strain evidence="1">AT1</strain>
    </source>
</reference>
<evidence type="ECO:0000313" key="2">
    <source>
        <dbReference type="Proteomes" id="UP001062846"/>
    </source>
</evidence>
<protein>
    <submittedName>
        <fullName evidence="1">Uncharacterized protein</fullName>
    </submittedName>
</protein>
<sequence length="159" mass="17675">MMGKLRAQTFKMQPALRLGSIMSSSKLQLLKLLPHDCNRLRASVSSSQTLCAPITGLVPPYISKPAYNLSPEDGLDSTPYLKTCIRFISRRWFGFHLITSIPSCSLARIGYSTEPPPQSKEWISRPMNGCHDRGILLVLCIGRGIDVPVDVLPHTRPED</sequence>